<evidence type="ECO:0008006" key="4">
    <source>
        <dbReference type="Google" id="ProtNLM"/>
    </source>
</evidence>
<gene>
    <name evidence="2" type="ORF">SAMN04487775_104111</name>
</gene>
<protein>
    <recommendedName>
        <fullName evidence="4">Phage abortive infection protein</fullName>
    </recommendedName>
</protein>
<evidence type="ECO:0000313" key="2">
    <source>
        <dbReference type="EMBL" id="SFI68265.1"/>
    </source>
</evidence>
<evidence type="ECO:0000256" key="1">
    <source>
        <dbReference type="SAM" id="Phobius"/>
    </source>
</evidence>
<accession>A0A1I3K7W0</accession>
<dbReference type="Proteomes" id="UP000182737">
    <property type="component" value="Unassembled WGS sequence"/>
</dbReference>
<keyword evidence="3" id="KW-1185">Reference proteome</keyword>
<name>A0A1I3K7W0_9SPIR</name>
<feature type="transmembrane region" description="Helical" evidence="1">
    <location>
        <begin position="45"/>
        <end position="64"/>
    </location>
</feature>
<dbReference type="EMBL" id="FORI01000004">
    <property type="protein sequence ID" value="SFI68265.1"/>
    <property type="molecule type" value="Genomic_DNA"/>
</dbReference>
<evidence type="ECO:0000313" key="3">
    <source>
        <dbReference type="Proteomes" id="UP000182737"/>
    </source>
</evidence>
<feature type="transmembrane region" description="Helical" evidence="1">
    <location>
        <begin position="7"/>
        <end position="25"/>
    </location>
</feature>
<organism evidence="2 3">
    <name type="scientific">Treponema bryantii</name>
    <dbReference type="NCBI Taxonomy" id="163"/>
    <lineage>
        <taxon>Bacteria</taxon>
        <taxon>Pseudomonadati</taxon>
        <taxon>Spirochaetota</taxon>
        <taxon>Spirochaetia</taxon>
        <taxon>Spirochaetales</taxon>
        <taxon>Treponemataceae</taxon>
        <taxon>Treponema</taxon>
    </lineage>
</organism>
<dbReference type="AlphaFoldDB" id="A0A1I3K7W0"/>
<reference evidence="3" key="1">
    <citation type="submission" date="2016-10" db="EMBL/GenBank/DDBJ databases">
        <authorList>
            <person name="Varghese N."/>
            <person name="Submissions S."/>
        </authorList>
    </citation>
    <scope>NUCLEOTIDE SEQUENCE [LARGE SCALE GENOMIC DNA]</scope>
    <source>
        <strain evidence="3">XBD1002</strain>
    </source>
</reference>
<sequence length="320" mass="37408">MKRILKILFCILIGIILLPAVLYFIPFHGNTLSSDKETWNTFSYVWGASLGTGISAITLFILLLDRKSDSYEKKTNQFIEFLFRQNDMITKHFVSGGYTESPVDEVFMNYNKNIVDCYLNYTVFNYLTNQKLANCEKDIQEYICFGYQISRKTDKSIDANTFDNELSDNWKMQSIKNAVLKTFDIINDEGDKEKTLIDTSSISNNFDIIQRCNLPYNPKLINELLTIKKDSKITFPYSFYSFLNTSRYTIKHLINYPEGLTVYFSQLTLEQKIFIAYDISSYPDNTIFKKIINTKILREELLTDEVRDNGLLINYIYKLK</sequence>
<keyword evidence="1" id="KW-0812">Transmembrane</keyword>
<dbReference type="RefSeq" id="WP_143090509.1">
    <property type="nucleotide sequence ID" value="NZ_FORI01000004.1"/>
</dbReference>
<keyword evidence="1" id="KW-0472">Membrane</keyword>
<keyword evidence="1" id="KW-1133">Transmembrane helix</keyword>
<proteinExistence type="predicted"/>